<dbReference type="PROSITE" id="PS51805">
    <property type="entry name" value="EPHD"/>
    <property type="match status" value="1"/>
</dbReference>
<accession>A0A507APV4</accession>
<keyword evidence="2" id="KW-0479">Metal-binding</keyword>
<dbReference type="CDD" id="cd15670">
    <property type="entry name" value="ePHD_BRPF"/>
    <property type="match status" value="1"/>
</dbReference>
<feature type="compositionally biased region" description="Low complexity" evidence="9">
    <location>
        <begin position="20"/>
        <end position="36"/>
    </location>
</feature>
<dbReference type="Pfam" id="PF10513">
    <property type="entry name" value="EPL1"/>
    <property type="match status" value="1"/>
</dbReference>
<dbReference type="AlphaFoldDB" id="A0A507APV4"/>
<dbReference type="PANTHER" id="PTHR13793">
    <property type="entry name" value="PHD FINGER PROTEINS"/>
    <property type="match status" value="1"/>
</dbReference>
<keyword evidence="6" id="KW-0539">Nucleus</keyword>
<keyword evidence="3" id="KW-0677">Repeat</keyword>
<evidence type="ECO:0000256" key="2">
    <source>
        <dbReference type="ARBA" id="ARBA00022723"/>
    </source>
</evidence>
<evidence type="ECO:0000256" key="6">
    <source>
        <dbReference type="ARBA" id="ARBA00023242"/>
    </source>
</evidence>
<dbReference type="PANTHER" id="PTHR13793:SF107">
    <property type="entry name" value="BROMODOMAIN-CONTAINING PROTEIN HOMOLOG"/>
    <property type="match status" value="1"/>
</dbReference>
<dbReference type="FunFam" id="3.30.40.10:FF:000007">
    <property type="entry name" value="Bromodomain containing 1, isoform CRA_b"/>
    <property type="match status" value="1"/>
</dbReference>
<dbReference type="InterPro" id="IPR011011">
    <property type="entry name" value="Znf_FYVE_PHD"/>
</dbReference>
<feature type="region of interest" description="Disordered" evidence="9">
    <location>
        <begin position="383"/>
        <end position="412"/>
    </location>
</feature>
<feature type="compositionally biased region" description="Pro residues" evidence="9">
    <location>
        <begin position="1083"/>
        <end position="1094"/>
    </location>
</feature>
<feature type="compositionally biased region" description="Acidic residues" evidence="9">
    <location>
        <begin position="1054"/>
        <end position="1064"/>
    </location>
</feature>
<comment type="subcellular location">
    <subcellularLocation>
        <location evidence="1">Nucleus</location>
    </subcellularLocation>
</comment>
<dbReference type="PROSITE" id="PS50016">
    <property type="entry name" value="ZF_PHD_2"/>
    <property type="match status" value="1"/>
</dbReference>
<gene>
    <name evidence="12" type="ORF">E0L32_008994</name>
</gene>
<dbReference type="InterPro" id="IPR034732">
    <property type="entry name" value="EPHD"/>
</dbReference>
<feature type="domain" description="PHD-type" evidence="11">
    <location>
        <begin position="491"/>
        <end position="610"/>
    </location>
</feature>
<evidence type="ECO:0000256" key="3">
    <source>
        <dbReference type="ARBA" id="ARBA00022737"/>
    </source>
</evidence>
<evidence type="ECO:0000313" key="12">
    <source>
        <dbReference type="EMBL" id="TPX09803.1"/>
    </source>
</evidence>
<dbReference type="Pfam" id="PF13832">
    <property type="entry name" value="zf-HC5HC2H_2"/>
    <property type="match status" value="1"/>
</dbReference>
<dbReference type="GO" id="GO:0006357">
    <property type="term" value="P:regulation of transcription by RNA polymerase II"/>
    <property type="evidence" value="ECO:0007669"/>
    <property type="project" value="TreeGrafter"/>
</dbReference>
<keyword evidence="5" id="KW-0862">Zinc</keyword>
<feature type="region of interest" description="Disordered" evidence="9">
    <location>
        <begin position="202"/>
        <end position="243"/>
    </location>
</feature>
<feature type="region of interest" description="Disordered" evidence="9">
    <location>
        <begin position="307"/>
        <end position="333"/>
    </location>
</feature>
<dbReference type="PROSITE" id="PS01359">
    <property type="entry name" value="ZF_PHD_1"/>
    <property type="match status" value="1"/>
</dbReference>
<dbReference type="InParanoid" id="A0A507APV4"/>
<dbReference type="GO" id="GO:0008270">
    <property type="term" value="F:zinc ion binding"/>
    <property type="evidence" value="ECO:0007669"/>
    <property type="project" value="UniProtKB-KW"/>
</dbReference>
<dbReference type="InterPro" id="IPR050701">
    <property type="entry name" value="Histone_Mod_Regulator"/>
</dbReference>
<feature type="region of interest" description="Disordered" evidence="9">
    <location>
        <begin position="1160"/>
        <end position="1203"/>
    </location>
</feature>
<keyword evidence="13" id="KW-1185">Reference proteome</keyword>
<feature type="region of interest" description="Disordered" evidence="9">
    <location>
        <begin position="1023"/>
        <end position="1113"/>
    </location>
</feature>
<comment type="caution">
    <text evidence="12">The sequence shown here is derived from an EMBL/GenBank/DDBJ whole genome shotgun (WGS) entry which is preliminary data.</text>
</comment>
<dbReference type="FunCoup" id="A0A507APV4">
    <property type="interactions" value="129"/>
</dbReference>
<keyword evidence="4 7" id="KW-0863">Zinc-finger</keyword>
<dbReference type="InterPro" id="IPR001965">
    <property type="entry name" value="Znf_PHD"/>
</dbReference>
<dbReference type="RefSeq" id="XP_030991514.1">
    <property type="nucleotide sequence ID" value="XM_031143911.1"/>
</dbReference>
<dbReference type="OrthoDB" id="20839at2759"/>
<dbReference type="InterPro" id="IPR019786">
    <property type="entry name" value="Zinc_finger_PHD-type_CS"/>
</dbReference>
<evidence type="ECO:0000256" key="7">
    <source>
        <dbReference type="PROSITE-ProRule" id="PRU00146"/>
    </source>
</evidence>
<dbReference type="FunFam" id="3.30.40.10:FF:000008">
    <property type="entry name" value="Bromodomain containing 1, isoform CRA_a"/>
    <property type="match status" value="1"/>
</dbReference>
<feature type="region of interest" description="Disordered" evidence="9">
    <location>
        <begin position="164"/>
        <end position="185"/>
    </location>
</feature>
<dbReference type="STRING" id="1093900.A0A507APV4"/>
<dbReference type="CDD" id="cd15492">
    <property type="entry name" value="PHD_BRPF_JADE_like"/>
    <property type="match status" value="1"/>
</dbReference>
<evidence type="ECO:0000259" key="11">
    <source>
        <dbReference type="PROSITE" id="PS51805"/>
    </source>
</evidence>
<reference evidence="12 13" key="1">
    <citation type="submission" date="2019-06" db="EMBL/GenBank/DDBJ databases">
        <title>Draft genome sequence of the filamentous fungus Phialemoniopsis curvata isolated from diesel fuel.</title>
        <authorList>
            <person name="Varaljay V.A."/>
            <person name="Lyon W.J."/>
            <person name="Crouch A.L."/>
            <person name="Drake C.E."/>
            <person name="Hollomon J.M."/>
            <person name="Nadeau L.J."/>
            <person name="Nunn H.S."/>
            <person name="Stevenson B.S."/>
            <person name="Bojanowski C.L."/>
            <person name="Crookes-Goodson W.J."/>
        </authorList>
    </citation>
    <scope>NUCLEOTIDE SEQUENCE [LARGE SCALE GENOMIC DNA]</scope>
    <source>
        <strain evidence="12 13">D216</strain>
    </source>
</reference>
<evidence type="ECO:0000256" key="5">
    <source>
        <dbReference type="ARBA" id="ARBA00022833"/>
    </source>
</evidence>
<feature type="compositionally biased region" description="Low complexity" evidence="9">
    <location>
        <begin position="84"/>
        <end position="94"/>
    </location>
</feature>
<dbReference type="SMART" id="SM00249">
    <property type="entry name" value="PHD"/>
    <property type="match status" value="2"/>
</dbReference>
<dbReference type="EMBL" id="SKBQ01000062">
    <property type="protein sequence ID" value="TPX09803.1"/>
    <property type="molecule type" value="Genomic_DNA"/>
</dbReference>
<dbReference type="Pfam" id="PF13831">
    <property type="entry name" value="PHD_2"/>
    <property type="match status" value="1"/>
</dbReference>
<evidence type="ECO:0000259" key="10">
    <source>
        <dbReference type="PROSITE" id="PS50016"/>
    </source>
</evidence>
<keyword evidence="8" id="KW-0175">Coiled coil</keyword>
<feature type="compositionally biased region" description="Polar residues" evidence="9">
    <location>
        <begin position="1164"/>
        <end position="1173"/>
    </location>
</feature>
<dbReference type="Gene3D" id="3.30.40.10">
    <property type="entry name" value="Zinc/RING finger domain, C3HC4 (zinc finger)"/>
    <property type="match status" value="2"/>
</dbReference>
<evidence type="ECO:0000256" key="1">
    <source>
        <dbReference type="ARBA" id="ARBA00004123"/>
    </source>
</evidence>
<evidence type="ECO:0008006" key="14">
    <source>
        <dbReference type="Google" id="ProtNLM"/>
    </source>
</evidence>
<feature type="compositionally biased region" description="Basic residues" evidence="9">
    <location>
        <begin position="1183"/>
        <end position="1203"/>
    </location>
</feature>
<evidence type="ECO:0000313" key="13">
    <source>
        <dbReference type="Proteomes" id="UP000319257"/>
    </source>
</evidence>
<evidence type="ECO:0000256" key="4">
    <source>
        <dbReference type="ARBA" id="ARBA00022771"/>
    </source>
</evidence>
<protein>
    <recommendedName>
        <fullName evidence="14">Bromodomain and PHD finger-containing protein</fullName>
    </recommendedName>
</protein>
<dbReference type="SUPFAM" id="SSF57903">
    <property type="entry name" value="FYVE/PHD zinc finger"/>
    <property type="match status" value="1"/>
</dbReference>
<proteinExistence type="predicted"/>
<dbReference type="InterPro" id="IPR019787">
    <property type="entry name" value="Znf_PHD-finger"/>
</dbReference>
<organism evidence="12 13">
    <name type="scientific">Thyridium curvatum</name>
    <dbReference type="NCBI Taxonomy" id="1093900"/>
    <lineage>
        <taxon>Eukaryota</taxon>
        <taxon>Fungi</taxon>
        <taxon>Dikarya</taxon>
        <taxon>Ascomycota</taxon>
        <taxon>Pezizomycotina</taxon>
        <taxon>Sordariomycetes</taxon>
        <taxon>Sordariomycetidae</taxon>
        <taxon>Thyridiales</taxon>
        <taxon>Thyridiaceae</taxon>
        <taxon>Thyridium</taxon>
    </lineage>
</organism>
<dbReference type="GO" id="GO:0005634">
    <property type="term" value="C:nucleus"/>
    <property type="evidence" value="ECO:0007669"/>
    <property type="project" value="UniProtKB-SubCell"/>
</dbReference>
<dbReference type="InterPro" id="IPR013083">
    <property type="entry name" value="Znf_RING/FYVE/PHD"/>
</dbReference>
<sequence length="1203" mass="131667">MPSAPSTPRRSASGRRRGRPPGTTNAARAARLAASATEPPPKRRKYIPGGPGGGGRFVDEDGTEIQAEASASASAPRPRPNPPMANAAPSSPLLPRRERSTRTRSTVSRYDPDEEQYSSAAAVAAAVAQSEGYKPREERGWEEFHPNLDIEATFMVFSADDVDGVAKSTPPTPSAQSQGLSMNGGGTQDALLPASSSNGALGAISNNATPGTPTRRRIGRPSRDSIFYGTVGTTPKTPRALPIHNQTPKEKLDLKQPSYRKTDRILLFESKTFGQARYVDKAMMNVGYQESDNYFRPDRRLIKAGDANGEDEAEQASATKTDGDSHHVPSNVGRVEYDMDEQDDMWLEKYNVQRKVGENEPITREIFEIAITKIEKEWHALEKRIPKPNPKPPQTHRPRSSSAAAVNGETQAGEEQDSKCAICDDGDCENTNAIVFCDGCDLAVHQECYGVPFIPEGQWLCRKCQLIGRGIPVSASRSLLSLIDTIILTFHETCIFCPNTEGAFKQTNSSKWAHLLCAMWIPEVSLGNHTFMEPVMEVEKVPKNRWKLRCYLCNQSMGACIQCGNKACYEAFHVTCARRAHLYLKMKNNHGTLAVLDGSMILKAFCHRHCPPDYAKEHNVKQATKAAIRFYKKTMKGRIWVNSQDTARELAATFANQKFIMPNPPDESQVTGAKLDAVLSGDKKKGQPGKALWKLPSGAPIIPQAVFDLVESSLQRFTLRKRKEFVADACRYWTLKREARRGAALLKRLQLQMETFSSMELTRRNFATMGPSGKARLARRIEFAKNLINDLEQLKSLADDVVKREEQKLEGAELEQDFVDTCYFPIHKLLLPVVEKAISLDKDVFNDGLVQLQTRLNERFYTTTLTFTHDLCEVIRAGINSTHETSGADATGSDAVDVSPSKISNYSESRDRKRLGKRILKAVQPQLEAALKAEADINHKSFETQFQELERRIATSLEAQPLPATAELPDVDIPARDQIQDVIMADVGDEGEIVVADAVSETVLVGRDTAGGDPMDLDEAAVDGQAVDEPSDEKVVQANGMISSSASVAGLDKEADDGKDEDAEANGVGSTDTPPADSGYIPVAPPALPGPLTPPQSNGSVGRGPADPLNDGGIPWYMKGFHLEGTSAAEEQWTGRDAVRSLSEDLTDMDDEELNGLEFDVEDSTITASPVNESSTAAAPVSSKKKAAATKFRKGIRSSARRR</sequence>
<feature type="region of interest" description="Disordered" evidence="9">
    <location>
        <begin position="1"/>
        <end position="121"/>
    </location>
</feature>
<feature type="compositionally biased region" description="Polar residues" evidence="9">
    <location>
        <begin position="400"/>
        <end position="410"/>
    </location>
</feature>
<evidence type="ECO:0000256" key="8">
    <source>
        <dbReference type="SAM" id="Coils"/>
    </source>
</evidence>
<evidence type="ECO:0000256" key="9">
    <source>
        <dbReference type="SAM" id="MobiDB-lite"/>
    </source>
</evidence>
<dbReference type="InterPro" id="IPR019542">
    <property type="entry name" value="Enhancer_polycomb-like_N"/>
</dbReference>
<name>A0A507APV4_9PEZI</name>
<dbReference type="Proteomes" id="UP000319257">
    <property type="component" value="Unassembled WGS sequence"/>
</dbReference>
<feature type="compositionally biased region" description="Low complexity" evidence="9">
    <location>
        <begin position="1"/>
        <end position="11"/>
    </location>
</feature>
<feature type="coiled-coil region" evidence="8">
    <location>
        <begin position="774"/>
        <end position="808"/>
    </location>
</feature>
<dbReference type="GeneID" id="41976441"/>
<feature type="domain" description="PHD-type" evidence="10">
    <location>
        <begin position="417"/>
        <end position="467"/>
    </location>
</feature>